<reference evidence="2" key="2">
    <citation type="submission" date="2020-09" db="EMBL/GenBank/DDBJ databases">
        <authorList>
            <person name="Sun Q."/>
            <person name="Ohkuma M."/>
        </authorList>
    </citation>
    <scope>NUCLEOTIDE SEQUENCE</scope>
    <source>
        <strain evidence="2">JCM 4125</strain>
    </source>
</reference>
<dbReference type="EMBL" id="BMSA01000007">
    <property type="protein sequence ID" value="GGT51574.1"/>
    <property type="molecule type" value="Genomic_DNA"/>
</dbReference>
<dbReference type="GO" id="GO:0016747">
    <property type="term" value="F:acyltransferase activity, transferring groups other than amino-acyl groups"/>
    <property type="evidence" value="ECO:0007669"/>
    <property type="project" value="InterPro"/>
</dbReference>
<dbReference type="InterPro" id="IPR016181">
    <property type="entry name" value="Acyl_CoA_acyltransferase"/>
</dbReference>
<proteinExistence type="predicted"/>
<dbReference type="Pfam" id="PF13508">
    <property type="entry name" value="Acetyltransf_7"/>
    <property type="match status" value="1"/>
</dbReference>
<dbReference type="PROSITE" id="PS51186">
    <property type="entry name" value="GNAT"/>
    <property type="match status" value="1"/>
</dbReference>
<comment type="caution">
    <text evidence="2">The sequence shown here is derived from an EMBL/GenBank/DDBJ whole genome shotgun (WGS) entry which is preliminary data.</text>
</comment>
<evidence type="ECO:0000313" key="3">
    <source>
        <dbReference type="Proteomes" id="UP000646776"/>
    </source>
</evidence>
<reference evidence="2" key="1">
    <citation type="journal article" date="2014" name="Int. J. Syst. Evol. Microbiol.">
        <title>Complete genome sequence of Corynebacterium casei LMG S-19264T (=DSM 44701T), isolated from a smear-ripened cheese.</title>
        <authorList>
            <consortium name="US DOE Joint Genome Institute (JGI-PGF)"/>
            <person name="Walter F."/>
            <person name="Albersmeier A."/>
            <person name="Kalinowski J."/>
            <person name="Ruckert C."/>
        </authorList>
    </citation>
    <scope>NUCLEOTIDE SEQUENCE</scope>
    <source>
        <strain evidence="2">JCM 4125</strain>
    </source>
</reference>
<gene>
    <name evidence="2" type="ORF">GCM10010226_30930</name>
</gene>
<dbReference type="InterPro" id="IPR000182">
    <property type="entry name" value="GNAT_dom"/>
</dbReference>
<dbReference type="SUPFAM" id="SSF55729">
    <property type="entry name" value="Acyl-CoA N-acyltransferases (Nat)"/>
    <property type="match status" value="1"/>
</dbReference>
<dbReference type="AlphaFoldDB" id="A0A918LUI4"/>
<accession>A0A918LUI4</accession>
<dbReference type="Gene3D" id="3.40.630.30">
    <property type="match status" value="1"/>
</dbReference>
<name>A0A918LUI4_9ACTN</name>
<organism evidence="2 3">
    <name type="scientific">Streptomyces phaeofaciens</name>
    <dbReference type="NCBI Taxonomy" id="68254"/>
    <lineage>
        <taxon>Bacteria</taxon>
        <taxon>Bacillati</taxon>
        <taxon>Actinomycetota</taxon>
        <taxon>Actinomycetes</taxon>
        <taxon>Kitasatosporales</taxon>
        <taxon>Streptomycetaceae</taxon>
        <taxon>Streptomyces</taxon>
    </lineage>
</organism>
<protein>
    <recommendedName>
        <fullName evidence="1">N-acetyltransferase domain-containing protein</fullName>
    </recommendedName>
</protein>
<evidence type="ECO:0000313" key="2">
    <source>
        <dbReference type="EMBL" id="GGT51574.1"/>
    </source>
</evidence>
<dbReference type="Proteomes" id="UP000646776">
    <property type="component" value="Unassembled WGS sequence"/>
</dbReference>
<evidence type="ECO:0000259" key="1">
    <source>
        <dbReference type="PROSITE" id="PS51186"/>
    </source>
</evidence>
<sequence length="189" mass="19285">MTTATPPPAPPPALLRAPLPAALLPAPHPAPLRVPAAVRPAHPDDAEALAALSRPFVRTGALRERPVALYAARAADFVVVQAPDGTLDGCLALRVHEAGPVAGPAPSGVLYNFCVAPHRQGHGVGSGLLRAVMARARARSVGTLFTATVGGGGLFLRYGFGPASSGTAPAAWTASLDPRRNARVLARTL</sequence>
<keyword evidence="3" id="KW-1185">Reference proteome</keyword>
<feature type="domain" description="N-acetyltransferase" evidence="1">
    <location>
        <begin position="36"/>
        <end position="189"/>
    </location>
</feature>